<dbReference type="InterPro" id="IPR052927">
    <property type="entry name" value="DCC_oxidoreductase"/>
</dbReference>
<organism evidence="1 2">
    <name type="scientific">Marinicella sediminis</name>
    <dbReference type="NCBI Taxonomy" id="1792834"/>
    <lineage>
        <taxon>Bacteria</taxon>
        <taxon>Pseudomonadati</taxon>
        <taxon>Pseudomonadota</taxon>
        <taxon>Gammaproteobacteria</taxon>
        <taxon>Lysobacterales</taxon>
        <taxon>Marinicellaceae</taxon>
        <taxon>Marinicella</taxon>
    </lineage>
</organism>
<reference evidence="2" key="1">
    <citation type="journal article" date="2019" name="Int. J. Syst. Evol. Microbiol.">
        <title>The Global Catalogue of Microorganisms (GCM) 10K type strain sequencing project: providing services to taxonomists for standard genome sequencing and annotation.</title>
        <authorList>
            <consortium name="The Broad Institute Genomics Platform"/>
            <consortium name="The Broad Institute Genome Sequencing Center for Infectious Disease"/>
            <person name="Wu L."/>
            <person name="Ma J."/>
        </authorList>
    </citation>
    <scope>NUCLEOTIDE SEQUENCE [LARGE SCALE GENOMIC DNA]</scope>
    <source>
        <strain evidence="2">KCTC 42953</strain>
    </source>
</reference>
<dbReference type="Pfam" id="PF04134">
    <property type="entry name" value="DCC1-like"/>
    <property type="match status" value="1"/>
</dbReference>
<comment type="caution">
    <text evidence="1">The sequence shown here is derived from an EMBL/GenBank/DDBJ whole genome shotgun (WGS) entry which is preliminary data.</text>
</comment>
<dbReference type="PANTHER" id="PTHR33639:SF2">
    <property type="entry name" value="DUF393 DOMAIN-CONTAINING PROTEIN"/>
    <property type="match status" value="1"/>
</dbReference>
<dbReference type="EMBL" id="JBHRTS010000001">
    <property type="protein sequence ID" value="MFC3192861.1"/>
    <property type="molecule type" value="Genomic_DNA"/>
</dbReference>
<gene>
    <name evidence="1" type="ORF">ACFODZ_01280</name>
</gene>
<sequence length="143" mass="16828">MSHHHLIIFDGVCLFCNGAINFIIKRDPGEQFLFVPLQSPAAKYLIEQHQAEKVGFDTFLLIKNGRCFYRTNAAFEISRDLSGGWFLWRIFRVIPRPVRDCFYRLFARNRYRLFGRTDQCMVPSTALKSRFLWAVTDITERAE</sequence>
<evidence type="ECO:0000313" key="1">
    <source>
        <dbReference type="EMBL" id="MFC3192861.1"/>
    </source>
</evidence>
<dbReference type="Proteomes" id="UP001595533">
    <property type="component" value="Unassembled WGS sequence"/>
</dbReference>
<dbReference type="InterPro" id="IPR007263">
    <property type="entry name" value="DCC1-like"/>
</dbReference>
<proteinExistence type="predicted"/>
<evidence type="ECO:0000313" key="2">
    <source>
        <dbReference type="Proteomes" id="UP001595533"/>
    </source>
</evidence>
<name>A0ABV7J9S2_9GAMM</name>
<keyword evidence="2" id="KW-1185">Reference proteome</keyword>
<protein>
    <submittedName>
        <fullName evidence="1">Thiol-disulfide oxidoreductase DCC family protein</fullName>
    </submittedName>
</protein>
<accession>A0ABV7J9S2</accession>
<dbReference type="RefSeq" id="WP_077409856.1">
    <property type="nucleotide sequence ID" value="NZ_JBHRTS010000001.1"/>
</dbReference>
<dbReference type="PANTHER" id="PTHR33639">
    <property type="entry name" value="THIOL-DISULFIDE OXIDOREDUCTASE DCC"/>
    <property type="match status" value="1"/>
</dbReference>